<gene>
    <name evidence="2" type="ORF">JOF55_004520</name>
</gene>
<proteinExistence type="predicted"/>
<name>A0AAE3ZIS1_9ACTN</name>
<evidence type="ECO:0000313" key="2">
    <source>
        <dbReference type="EMBL" id="MDR7304339.1"/>
    </source>
</evidence>
<dbReference type="EMBL" id="JAVDXW010000001">
    <property type="protein sequence ID" value="MDR7304339.1"/>
    <property type="molecule type" value="Genomic_DNA"/>
</dbReference>
<dbReference type="Proteomes" id="UP001180845">
    <property type="component" value="Unassembled WGS sequence"/>
</dbReference>
<organism evidence="2 3">
    <name type="scientific">Haloactinomyces albus</name>
    <dbReference type="NCBI Taxonomy" id="1352928"/>
    <lineage>
        <taxon>Bacteria</taxon>
        <taxon>Bacillati</taxon>
        <taxon>Actinomycetota</taxon>
        <taxon>Actinomycetes</taxon>
        <taxon>Actinopolysporales</taxon>
        <taxon>Actinopolysporaceae</taxon>
        <taxon>Haloactinomyces</taxon>
    </lineage>
</organism>
<accession>A0AAE3ZIS1</accession>
<feature type="region of interest" description="Disordered" evidence="1">
    <location>
        <begin position="1"/>
        <end position="20"/>
    </location>
</feature>
<sequence length="46" mass="4822">MATGLRSRVPESGGTRGIGSTAVDRYSTVYCTSMFPAESDHNITAA</sequence>
<reference evidence="2" key="1">
    <citation type="submission" date="2023-07" db="EMBL/GenBank/DDBJ databases">
        <title>Sequencing the genomes of 1000 actinobacteria strains.</title>
        <authorList>
            <person name="Klenk H.-P."/>
        </authorList>
    </citation>
    <scope>NUCLEOTIDE SEQUENCE</scope>
    <source>
        <strain evidence="2">DSM 45977</strain>
    </source>
</reference>
<comment type="caution">
    <text evidence="2">The sequence shown here is derived from an EMBL/GenBank/DDBJ whole genome shotgun (WGS) entry which is preliminary data.</text>
</comment>
<dbReference type="RefSeq" id="WP_310277942.1">
    <property type="nucleotide sequence ID" value="NZ_JAVDXW010000001.1"/>
</dbReference>
<keyword evidence="3" id="KW-1185">Reference proteome</keyword>
<evidence type="ECO:0000256" key="1">
    <source>
        <dbReference type="SAM" id="MobiDB-lite"/>
    </source>
</evidence>
<protein>
    <submittedName>
        <fullName evidence="2">Uncharacterized protein</fullName>
    </submittedName>
</protein>
<dbReference type="AlphaFoldDB" id="A0AAE3ZIS1"/>
<evidence type="ECO:0000313" key="3">
    <source>
        <dbReference type="Proteomes" id="UP001180845"/>
    </source>
</evidence>